<feature type="compositionally biased region" description="Basic and acidic residues" evidence="1">
    <location>
        <begin position="20"/>
        <end position="40"/>
    </location>
</feature>
<keyword evidence="4" id="KW-1185">Reference proteome</keyword>
<evidence type="ECO:0000259" key="2">
    <source>
        <dbReference type="Pfam" id="PF05050"/>
    </source>
</evidence>
<dbReference type="InterPro" id="IPR006342">
    <property type="entry name" value="FkbM_mtfrase"/>
</dbReference>
<dbReference type="NCBIfam" id="TIGR01444">
    <property type="entry name" value="fkbM_fam"/>
    <property type="match status" value="1"/>
</dbReference>
<proteinExistence type="predicted"/>
<feature type="domain" description="Methyltransferase FkbM" evidence="2">
    <location>
        <begin position="144"/>
        <end position="317"/>
    </location>
</feature>
<dbReference type="Pfam" id="PF05050">
    <property type="entry name" value="Methyltransf_21"/>
    <property type="match status" value="1"/>
</dbReference>
<name>A0AAD3HAA0_9STRA</name>
<dbReference type="Proteomes" id="UP001054902">
    <property type="component" value="Unassembled WGS sequence"/>
</dbReference>
<dbReference type="InterPro" id="IPR052514">
    <property type="entry name" value="SAM-dependent_MTase"/>
</dbReference>
<dbReference type="Gene3D" id="3.40.50.150">
    <property type="entry name" value="Vaccinia Virus protein VP39"/>
    <property type="match status" value="1"/>
</dbReference>
<sequence length="349" mass="39612">MNYSKLLNDSLLLSTSYNGNKDENDEKTVSTKDENGNKKSKIETPLLSNVEVKDDDISQCTQFLVERKKAVMKNISLSQDHINFSILLHHPSIDSYITRKIMKQGTYEPEMEQFLSQSYEKHIAFLNKNATNMTNSNHKLWAVDIGANIGFHALHMASLGANVIAFEPAPDTYSLIDCSSKVFQRSHTKGSLTVTQAGASNVTSEAYMYRHPKSPGMTTFGSNSLFPLEKLDNASSIPIITAKSVLEQVINTQDIERLWMLKVDVEGMELQAFKGLDLKTYPFRYLTFEFFPIMLRESGRIDPLELLFYIRDEMGYKCNIDDVVGVSSNEKRKWLEGIGSHINVYCERM</sequence>
<reference evidence="3 4" key="1">
    <citation type="journal article" date="2021" name="Sci. Rep.">
        <title>The genome of the diatom Chaetoceros tenuissimus carries an ancient integrated fragment of an extant virus.</title>
        <authorList>
            <person name="Hongo Y."/>
            <person name="Kimura K."/>
            <person name="Takaki Y."/>
            <person name="Yoshida Y."/>
            <person name="Baba S."/>
            <person name="Kobayashi G."/>
            <person name="Nagasaki K."/>
            <person name="Hano T."/>
            <person name="Tomaru Y."/>
        </authorList>
    </citation>
    <scope>NUCLEOTIDE SEQUENCE [LARGE SCALE GENOMIC DNA]</scope>
    <source>
        <strain evidence="3 4">NIES-3715</strain>
    </source>
</reference>
<dbReference type="SUPFAM" id="SSF53335">
    <property type="entry name" value="S-adenosyl-L-methionine-dependent methyltransferases"/>
    <property type="match status" value="1"/>
</dbReference>
<gene>
    <name evidence="3" type="ORF">CTEN210_12878</name>
</gene>
<organism evidence="3 4">
    <name type="scientific">Chaetoceros tenuissimus</name>
    <dbReference type="NCBI Taxonomy" id="426638"/>
    <lineage>
        <taxon>Eukaryota</taxon>
        <taxon>Sar</taxon>
        <taxon>Stramenopiles</taxon>
        <taxon>Ochrophyta</taxon>
        <taxon>Bacillariophyta</taxon>
        <taxon>Coscinodiscophyceae</taxon>
        <taxon>Chaetocerotophycidae</taxon>
        <taxon>Chaetocerotales</taxon>
        <taxon>Chaetocerotaceae</taxon>
        <taxon>Chaetoceros</taxon>
    </lineage>
</organism>
<evidence type="ECO:0000313" key="3">
    <source>
        <dbReference type="EMBL" id="GFH56402.1"/>
    </source>
</evidence>
<accession>A0AAD3HAA0</accession>
<protein>
    <recommendedName>
        <fullName evidence="2">Methyltransferase FkbM domain-containing protein</fullName>
    </recommendedName>
</protein>
<feature type="region of interest" description="Disordered" evidence="1">
    <location>
        <begin position="17"/>
        <end position="40"/>
    </location>
</feature>
<evidence type="ECO:0000256" key="1">
    <source>
        <dbReference type="SAM" id="MobiDB-lite"/>
    </source>
</evidence>
<dbReference type="EMBL" id="BLLK01000052">
    <property type="protein sequence ID" value="GFH56402.1"/>
    <property type="molecule type" value="Genomic_DNA"/>
</dbReference>
<dbReference type="PANTHER" id="PTHR34203">
    <property type="entry name" value="METHYLTRANSFERASE, FKBM FAMILY PROTEIN"/>
    <property type="match status" value="1"/>
</dbReference>
<dbReference type="PANTHER" id="PTHR34203:SF15">
    <property type="entry name" value="SLL1173 PROTEIN"/>
    <property type="match status" value="1"/>
</dbReference>
<dbReference type="InterPro" id="IPR029063">
    <property type="entry name" value="SAM-dependent_MTases_sf"/>
</dbReference>
<evidence type="ECO:0000313" key="4">
    <source>
        <dbReference type="Proteomes" id="UP001054902"/>
    </source>
</evidence>
<comment type="caution">
    <text evidence="3">The sequence shown here is derived from an EMBL/GenBank/DDBJ whole genome shotgun (WGS) entry which is preliminary data.</text>
</comment>
<dbReference type="AlphaFoldDB" id="A0AAD3HAA0"/>